<dbReference type="Pfam" id="PF00512">
    <property type="entry name" value="HisKA"/>
    <property type="match status" value="1"/>
</dbReference>
<sequence>MKWIVPLCVLFSAFCLTATGQQRRLDSILALNNSYHKEDSLKAVYLREVFRAYNSVRNYTKLQVYIDSAILVASRLPNKAALAFIYYRAGGAYHNTDRFKAIGYYNKSIEVSNANNLPRTEAGAYLNLGALYMDMREFPKSLEAHENAIRYFSQVRDPDGVNSSYMNMSIIYVYMQEYVKGMEYAKKALRAFETNPDGERGVAVATDAMVDIYFRATPEQLIAMGVQPANRNKEIIATLDKGLKNVLKTDDNSLTSTFYREYGRLYESMGDYKLALQNYTKAVDYLANETDEESYPDNLLRLGNFYVNRLNDYPKGISLLHVALTNARNLKMSGTEEDALNGLSNAHEKQKRFDSSLYYFRQAIVVKDSIYSKEREQEITRRQLKMDFDVKERDYKSAQQLSEARLKQQEQQILLRNQQLQISDKEKTLQRLTFLQKQAELENEKKLQDQELKQEQQKADFETKTRDQQIKVQNAQLTLNKRVSLFLGILAIIVIAVAMFIFKARRKTVVLNKIVSDQKAELEELVRVKDKIFSIVSHDMRTPVNNIIAFSSLLEDGDIEQERLALYLEQIKGTLDHTSSLMENMLSWAASQMQGFTPVMEEVNLASVSQNMVAGVAPSLYKKKINCTNHIHENIFVKGDQNMVELIVRNLLNNAIKFSKPNGEIELFVARQNGKVIFSVKDNGVGMSHDKVEMINSASSNTVQSTQGTAKEKGTGLGLMLCKHFAAIMNGSIRAESIEGEGTVFSLEMPAV</sequence>
<dbReference type="InterPro" id="IPR019734">
    <property type="entry name" value="TPR_rpt"/>
</dbReference>
<dbReference type="InterPro" id="IPR003661">
    <property type="entry name" value="HisK_dim/P_dom"/>
</dbReference>
<dbReference type="InterPro" id="IPR003594">
    <property type="entry name" value="HATPase_dom"/>
</dbReference>
<keyword evidence="9" id="KW-1133">Transmembrane helix</keyword>
<evidence type="ECO:0000256" key="7">
    <source>
        <dbReference type="PROSITE-ProRule" id="PRU00339"/>
    </source>
</evidence>
<dbReference type="SMART" id="SM00388">
    <property type="entry name" value="HisKA"/>
    <property type="match status" value="1"/>
</dbReference>
<dbReference type="CDD" id="cd00075">
    <property type="entry name" value="HATPase"/>
    <property type="match status" value="1"/>
</dbReference>
<organism evidence="12 13">
    <name type="scientific">Sediminibacterium roseum</name>
    <dbReference type="NCBI Taxonomy" id="1978412"/>
    <lineage>
        <taxon>Bacteria</taxon>
        <taxon>Pseudomonadati</taxon>
        <taxon>Bacteroidota</taxon>
        <taxon>Chitinophagia</taxon>
        <taxon>Chitinophagales</taxon>
        <taxon>Chitinophagaceae</taxon>
        <taxon>Sediminibacterium</taxon>
    </lineage>
</organism>
<reference evidence="12 13" key="1">
    <citation type="submission" date="2020-01" db="EMBL/GenBank/DDBJ databases">
        <title>Genome analysis.</title>
        <authorList>
            <person name="Wu S."/>
            <person name="Wang G."/>
        </authorList>
    </citation>
    <scope>NUCLEOTIDE SEQUENCE [LARGE SCALE GENOMIC DNA]</scope>
    <source>
        <strain evidence="12 13">SYL130</strain>
    </source>
</reference>
<evidence type="ECO:0000256" key="5">
    <source>
        <dbReference type="ARBA" id="ARBA00022777"/>
    </source>
</evidence>
<dbReference type="Gene3D" id="1.25.40.10">
    <property type="entry name" value="Tetratricopeptide repeat domain"/>
    <property type="match status" value="2"/>
</dbReference>
<evidence type="ECO:0000256" key="2">
    <source>
        <dbReference type="ARBA" id="ARBA00012438"/>
    </source>
</evidence>
<protein>
    <recommendedName>
        <fullName evidence="2">histidine kinase</fullName>
        <ecNumber evidence="2">2.7.13.3</ecNumber>
    </recommendedName>
</protein>
<keyword evidence="9" id="KW-0472">Membrane</keyword>
<proteinExistence type="predicted"/>
<name>A0ABW9ZSU1_9BACT</name>
<keyword evidence="7" id="KW-0802">TPR repeat</keyword>
<keyword evidence="5" id="KW-0418">Kinase</keyword>
<dbReference type="InterPro" id="IPR050736">
    <property type="entry name" value="Sensor_HK_Regulatory"/>
</dbReference>
<evidence type="ECO:0000256" key="6">
    <source>
        <dbReference type="ARBA" id="ARBA00023012"/>
    </source>
</evidence>
<dbReference type="PROSITE" id="PS50109">
    <property type="entry name" value="HIS_KIN"/>
    <property type="match status" value="1"/>
</dbReference>
<keyword evidence="9" id="KW-0812">Transmembrane</keyword>
<dbReference type="InterPro" id="IPR004358">
    <property type="entry name" value="Sig_transdc_His_kin-like_C"/>
</dbReference>
<feature type="repeat" description="TPR" evidence="7">
    <location>
        <begin position="122"/>
        <end position="155"/>
    </location>
</feature>
<dbReference type="SMART" id="SM00387">
    <property type="entry name" value="HATPase_c"/>
    <property type="match status" value="1"/>
</dbReference>
<dbReference type="RefSeq" id="WP_161817681.1">
    <property type="nucleotide sequence ID" value="NZ_JAACJS010000011.1"/>
</dbReference>
<keyword evidence="4" id="KW-0808">Transferase</keyword>
<dbReference type="EC" id="2.7.13.3" evidence="2"/>
<dbReference type="PANTHER" id="PTHR43711">
    <property type="entry name" value="TWO-COMPONENT HISTIDINE KINASE"/>
    <property type="match status" value="1"/>
</dbReference>
<dbReference type="Gene3D" id="1.10.287.130">
    <property type="match status" value="1"/>
</dbReference>
<keyword evidence="6" id="KW-0902">Two-component regulatory system</keyword>
<dbReference type="EMBL" id="JAACJS010000011">
    <property type="protein sequence ID" value="NCI49354.1"/>
    <property type="molecule type" value="Genomic_DNA"/>
</dbReference>
<dbReference type="InterPro" id="IPR005467">
    <property type="entry name" value="His_kinase_dom"/>
</dbReference>
<accession>A0ABW9ZSU1</accession>
<dbReference type="SUPFAM" id="SSF55874">
    <property type="entry name" value="ATPase domain of HSP90 chaperone/DNA topoisomerase II/histidine kinase"/>
    <property type="match status" value="1"/>
</dbReference>
<dbReference type="SUPFAM" id="SSF48452">
    <property type="entry name" value="TPR-like"/>
    <property type="match status" value="2"/>
</dbReference>
<comment type="caution">
    <text evidence="12">The sequence shown here is derived from an EMBL/GenBank/DDBJ whole genome shotgun (WGS) entry which is preliminary data.</text>
</comment>
<evidence type="ECO:0000313" key="12">
    <source>
        <dbReference type="EMBL" id="NCI49354.1"/>
    </source>
</evidence>
<evidence type="ECO:0000256" key="4">
    <source>
        <dbReference type="ARBA" id="ARBA00022679"/>
    </source>
</evidence>
<evidence type="ECO:0000256" key="8">
    <source>
        <dbReference type="SAM" id="Coils"/>
    </source>
</evidence>
<dbReference type="PANTHER" id="PTHR43711:SF1">
    <property type="entry name" value="HISTIDINE KINASE 1"/>
    <property type="match status" value="1"/>
</dbReference>
<dbReference type="InterPro" id="IPR036890">
    <property type="entry name" value="HATPase_C_sf"/>
</dbReference>
<dbReference type="Proteomes" id="UP000753802">
    <property type="component" value="Unassembled WGS sequence"/>
</dbReference>
<dbReference type="SMART" id="SM00028">
    <property type="entry name" value="TPR"/>
    <property type="match status" value="5"/>
</dbReference>
<gene>
    <name evidence="12" type="ORF">GWC95_05435</name>
</gene>
<dbReference type="SUPFAM" id="SSF47384">
    <property type="entry name" value="Homodimeric domain of signal transducing histidine kinase"/>
    <property type="match status" value="1"/>
</dbReference>
<dbReference type="PRINTS" id="PR00344">
    <property type="entry name" value="BCTRLSENSOR"/>
</dbReference>
<evidence type="ECO:0000256" key="3">
    <source>
        <dbReference type="ARBA" id="ARBA00022553"/>
    </source>
</evidence>
<dbReference type="Gene3D" id="3.30.565.10">
    <property type="entry name" value="Histidine kinase-like ATPase, C-terminal domain"/>
    <property type="match status" value="1"/>
</dbReference>
<dbReference type="Pfam" id="PF13181">
    <property type="entry name" value="TPR_8"/>
    <property type="match status" value="1"/>
</dbReference>
<dbReference type="InterPro" id="IPR011990">
    <property type="entry name" value="TPR-like_helical_dom_sf"/>
</dbReference>
<feature type="chain" id="PRO_5045460463" description="histidine kinase" evidence="10">
    <location>
        <begin position="19"/>
        <end position="752"/>
    </location>
</feature>
<keyword evidence="13" id="KW-1185">Reference proteome</keyword>
<keyword evidence="8" id="KW-0175">Coiled coil</keyword>
<feature type="signal peptide" evidence="10">
    <location>
        <begin position="1"/>
        <end position="18"/>
    </location>
</feature>
<dbReference type="CDD" id="cd00082">
    <property type="entry name" value="HisKA"/>
    <property type="match status" value="1"/>
</dbReference>
<dbReference type="Pfam" id="PF02518">
    <property type="entry name" value="HATPase_c"/>
    <property type="match status" value="1"/>
</dbReference>
<feature type="domain" description="Histidine kinase" evidence="11">
    <location>
        <begin position="535"/>
        <end position="752"/>
    </location>
</feature>
<keyword evidence="10" id="KW-0732">Signal</keyword>
<evidence type="ECO:0000256" key="1">
    <source>
        <dbReference type="ARBA" id="ARBA00000085"/>
    </source>
</evidence>
<feature type="repeat" description="TPR" evidence="7">
    <location>
        <begin position="256"/>
        <end position="289"/>
    </location>
</feature>
<keyword evidence="3" id="KW-0597">Phosphoprotein</keyword>
<comment type="catalytic activity">
    <reaction evidence="1">
        <text>ATP + protein L-histidine = ADP + protein N-phospho-L-histidine.</text>
        <dbReference type="EC" id="2.7.13.3"/>
    </reaction>
</comment>
<dbReference type="PROSITE" id="PS50005">
    <property type="entry name" value="TPR"/>
    <property type="match status" value="2"/>
</dbReference>
<evidence type="ECO:0000313" key="13">
    <source>
        <dbReference type="Proteomes" id="UP000753802"/>
    </source>
</evidence>
<evidence type="ECO:0000256" key="10">
    <source>
        <dbReference type="SAM" id="SignalP"/>
    </source>
</evidence>
<evidence type="ECO:0000259" key="11">
    <source>
        <dbReference type="PROSITE" id="PS50109"/>
    </source>
</evidence>
<dbReference type="InterPro" id="IPR036097">
    <property type="entry name" value="HisK_dim/P_sf"/>
</dbReference>
<feature type="transmembrane region" description="Helical" evidence="9">
    <location>
        <begin position="483"/>
        <end position="502"/>
    </location>
</feature>
<feature type="coiled-coil region" evidence="8">
    <location>
        <begin position="425"/>
        <end position="458"/>
    </location>
</feature>
<evidence type="ECO:0000256" key="9">
    <source>
        <dbReference type="SAM" id="Phobius"/>
    </source>
</evidence>